<dbReference type="Gene3D" id="3.30.70.1230">
    <property type="entry name" value="Nucleotide cyclase"/>
    <property type="match status" value="1"/>
</dbReference>
<dbReference type="InterPro" id="IPR029787">
    <property type="entry name" value="Nucleotide_cyclase"/>
</dbReference>
<organism evidence="3 4">
    <name type="scientific">Aurantimonas aggregata</name>
    <dbReference type="NCBI Taxonomy" id="2047720"/>
    <lineage>
        <taxon>Bacteria</taxon>
        <taxon>Pseudomonadati</taxon>
        <taxon>Pseudomonadota</taxon>
        <taxon>Alphaproteobacteria</taxon>
        <taxon>Hyphomicrobiales</taxon>
        <taxon>Aurantimonadaceae</taxon>
        <taxon>Aurantimonas</taxon>
    </lineage>
</organism>
<proteinExistence type="predicted"/>
<dbReference type="PANTHER" id="PTHR43081">
    <property type="entry name" value="ADENYLATE CYCLASE, TERMINAL-DIFFERENTIATION SPECIFIC-RELATED"/>
    <property type="match status" value="1"/>
</dbReference>
<protein>
    <submittedName>
        <fullName evidence="3">Adenylate/guanylate cyclase domain-containing protein</fullName>
    </submittedName>
</protein>
<keyword evidence="1" id="KW-1133">Transmembrane helix</keyword>
<keyword evidence="1" id="KW-0812">Transmembrane</keyword>
<keyword evidence="4" id="KW-1185">Reference proteome</keyword>
<evidence type="ECO:0000313" key="4">
    <source>
        <dbReference type="Proteomes" id="UP000476332"/>
    </source>
</evidence>
<evidence type="ECO:0000313" key="3">
    <source>
        <dbReference type="EMBL" id="NDV87674.1"/>
    </source>
</evidence>
<dbReference type="GO" id="GO:0004016">
    <property type="term" value="F:adenylate cyclase activity"/>
    <property type="evidence" value="ECO:0007669"/>
    <property type="project" value="UniProtKB-ARBA"/>
</dbReference>
<evidence type="ECO:0000256" key="1">
    <source>
        <dbReference type="SAM" id="Phobius"/>
    </source>
</evidence>
<dbReference type="SUPFAM" id="SSF55073">
    <property type="entry name" value="Nucleotide cyclase"/>
    <property type="match status" value="1"/>
</dbReference>
<reference evidence="3 4" key="1">
    <citation type="submission" date="2020-01" db="EMBL/GenBank/DDBJ databases">
        <title>Genomes of bacteria type strains.</title>
        <authorList>
            <person name="Chen J."/>
            <person name="Zhu S."/>
            <person name="Chen J."/>
        </authorList>
    </citation>
    <scope>NUCLEOTIDE SEQUENCE [LARGE SCALE GENOMIC DNA]</scope>
    <source>
        <strain evidence="3 4">KCTC 52919</strain>
    </source>
</reference>
<dbReference type="EMBL" id="JAAAMJ010000009">
    <property type="protein sequence ID" value="NDV87674.1"/>
    <property type="molecule type" value="Genomic_DNA"/>
</dbReference>
<dbReference type="PROSITE" id="PS50125">
    <property type="entry name" value="GUANYLATE_CYCLASE_2"/>
    <property type="match status" value="1"/>
</dbReference>
<dbReference type="GO" id="GO:0035556">
    <property type="term" value="P:intracellular signal transduction"/>
    <property type="evidence" value="ECO:0007669"/>
    <property type="project" value="InterPro"/>
</dbReference>
<dbReference type="CDD" id="cd07302">
    <property type="entry name" value="CHD"/>
    <property type="match status" value="1"/>
</dbReference>
<dbReference type="Pfam" id="PF00211">
    <property type="entry name" value="Guanylate_cyc"/>
    <property type="match status" value="1"/>
</dbReference>
<dbReference type="RefSeq" id="WP_163044418.1">
    <property type="nucleotide sequence ID" value="NZ_JAAAMJ010000009.1"/>
</dbReference>
<sequence length="381" mass="42129">MLHFKATFWLIIVLAGAAAGALYESFLEGGGSPARGAVFGICIATLTTMHERGLFLGQIRDSLRGLPAPVSFLAAEAVLLVIVLIAMIAAGSICWIFGLGWETLSQAITPSGSAVAYSLLVCAAFIFVIRMRDLLGAGTFSKLMLGRYHRPVSEERAFLFLDVVGSTAYAEMHGDFAAQELLKAVFAAIAEPVRRHRGQVDDYIGDQIIVSWPLERGTENARCVACAFTIRAVLQRDRHLWIQRFGHVPELRAALHGGSVVTAEVGVDRHKIAYFGDVMNATARLEGLCRETGRAVLISGDLLGRLSFLPRYISVEDIGGHHFRGRNEVMKVHSLSEGNYFRRLTTGVRYERMRLLKYKWDYVRALNLIRTMLSVRLCDNV</sequence>
<name>A0A6L9MIH4_9HYPH</name>
<dbReference type="AlphaFoldDB" id="A0A6L9MIH4"/>
<feature type="transmembrane region" description="Helical" evidence="1">
    <location>
        <begin position="107"/>
        <end position="129"/>
    </location>
</feature>
<gene>
    <name evidence="3" type="ORF">GTW51_13280</name>
</gene>
<dbReference type="Proteomes" id="UP000476332">
    <property type="component" value="Unassembled WGS sequence"/>
</dbReference>
<evidence type="ECO:0000259" key="2">
    <source>
        <dbReference type="PROSITE" id="PS50125"/>
    </source>
</evidence>
<dbReference type="InterPro" id="IPR050697">
    <property type="entry name" value="Adenylyl/Guanylyl_Cyclase_3/4"/>
</dbReference>
<keyword evidence="1" id="KW-0472">Membrane</keyword>
<feature type="transmembrane region" description="Helical" evidence="1">
    <location>
        <begin position="77"/>
        <end position="101"/>
    </location>
</feature>
<dbReference type="InterPro" id="IPR001054">
    <property type="entry name" value="A/G_cyclase"/>
</dbReference>
<accession>A0A6L9MIH4</accession>
<dbReference type="PANTHER" id="PTHR43081:SF1">
    <property type="entry name" value="ADENYLATE CYCLASE, TERMINAL-DIFFERENTIATION SPECIFIC"/>
    <property type="match status" value="1"/>
</dbReference>
<dbReference type="SMART" id="SM00044">
    <property type="entry name" value="CYCc"/>
    <property type="match status" value="1"/>
</dbReference>
<comment type="caution">
    <text evidence="3">The sequence shown here is derived from an EMBL/GenBank/DDBJ whole genome shotgun (WGS) entry which is preliminary data.</text>
</comment>
<dbReference type="GO" id="GO:0009190">
    <property type="term" value="P:cyclic nucleotide biosynthetic process"/>
    <property type="evidence" value="ECO:0007669"/>
    <property type="project" value="InterPro"/>
</dbReference>
<feature type="domain" description="Guanylate cyclase" evidence="2">
    <location>
        <begin position="157"/>
        <end position="286"/>
    </location>
</feature>